<protein>
    <submittedName>
        <fullName evidence="2">Uncharacterized protein</fullName>
    </submittedName>
</protein>
<evidence type="ECO:0000313" key="3">
    <source>
        <dbReference type="Proteomes" id="UP000027222"/>
    </source>
</evidence>
<dbReference type="Proteomes" id="UP000027222">
    <property type="component" value="Unassembled WGS sequence"/>
</dbReference>
<dbReference type="AlphaFoldDB" id="A0A067S9G9"/>
<keyword evidence="3" id="KW-1185">Reference proteome</keyword>
<gene>
    <name evidence="2" type="ORF">GALMADRAFT_1079765</name>
</gene>
<keyword evidence="1" id="KW-1133">Transmembrane helix</keyword>
<dbReference type="EMBL" id="KL142414">
    <property type="protein sequence ID" value="KDR67545.1"/>
    <property type="molecule type" value="Genomic_DNA"/>
</dbReference>
<keyword evidence="1" id="KW-0472">Membrane</keyword>
<accession>A0A067S9G9</accession>
<evidence type="ECO:0000256" key="1">
    <source>
        <dbReference type="SAM" id="Phobius"/>
    </source>
</evidence>
<proteinExistence type="predicted"/>
<organism evidence="2 3">
    <name type="scientific">Galerina marginata (strain CBS 339.88)</name>
    <dbReference type="NCBI Taxonomy" id="685588"/>
    <lineage>
        <taxon>Eukaryota</taxon>
        <taxon>Fungi</taxon>
        <taxon>Dikarya</taxon>
        <taxon>Basidiomycota</taxon>
        <taxon>Agaricomycotina</taxon>
        <taxon>Agaricomycetes</taxon>
        <taxon>Agaricomycetidae</taxon>
        <taxon>Agaricales</taxon>
        <taxon>Agaricineae</taxon>
        <taxon>Strophariaceae</taxon>
        <taxon>Galerina</taxon>
    </lineage>
</organism>
<reference evidence="3" key="1">
    <citation type="journal article" date="2014" name="Proc. Natl. Acad. Sci. U.S.A.">
        <title>Extensive sampling of basidiomycete genomes demonstrates inadequacy of the white-rot/brown-rot paradigm for wood decay fungi.</title>
        <authorList>
            <person name="Riley R."/>
            <person name="Salamov A.A."/>
            <person name="Brown D.W."/>
            <person name="Nagy L.G."/>
            <person name="Floudas D."/>
            <person name="Held B.W."/>
            <person name="Levasseur A."/>
            <person name="Lombard V."/>
            <person name="Morin E."/>
            <person name="Otillar R."/>
            <person name="Lindquist E.A."/>
            <person name="Sun H."/>
            <person name="LaButti K.M."/>
            <person name="Schmutz J."/>
            <person name="Jabbour D."/>
            <person name="Luo H."/>
            <person name="Baker S.E."/>
            <person name="Pisabarro A.G."/>
            <person name="Walton J.D."/>
            <person name="Blanchette R.A."/>
            <person name="Henrissat B."/>
            <person name="Martin F."/>
            <person name="Cullen D."/>
            <person name="Hibbett D.S."/>
            <person name="Grigoriev I.V."/>
        </authorList>
    </citation>
    <scope>NUCLEOTIDE SEQUENCE [LARGE SCALE GENOMIC DNA]</scope>
    <source>
        <strain evidence="3">CBS 339.88</strain>
    </source>
</reference>
<name>A0A067S9G9_GALM3</name>
<keyword evidence="1" id="KW-0812">Transmembrane</keyword>
<feature type="transmembrane region" description="Helical" evidence="1">
    <location>
        <begin position="20"/>
        <end position="42"/>
    </location>
</feature>
<evidence type="ECO:0000313" key="2">
    <source>
        <dbReference type="EMBL" id="KDR67545.1"/>
    </source>
</evidence>
<dbReference type="HOGENOM" id="CLU_2171267_0_0_1"/>
<sequence>MYLRADEGLNCWMHPFPRCLLTKNIPVCFLSNELYFLLRIWITCRKRKTTPRLLPWIAFPPSVAPPPLPGATLHLMIYPSILEYLCSIFSGSLKSFDTLLSSRSYIRLFN</sequence>